<gene>
    <name evidence="3" type="ORF">SeMB42_g04149</name>
</gene>
<proteinExistence type="predicted"/>
<dbReference type="Proteomes" id="UP000317494">
    <property type="component" value="Unassembled WGS sequence"/>
</dbReference>
<feature type="coiled-coil region" evidence="1">
    <location>
        <begin position="148"/>
        <end position="203"/>
    </location>
</feature>
<evidence type="ECO:0000256" key="1">
    <source>
        <dbReference type="SAM" id="Coils"/>
    </source>
</evidence>
<reference evidence="3 4" key="1">
    <citation type="journal article" date="2019" name="Sci. Rep.">
        <title>Comparative genomics of chytrid fungi reveal insights into the obligate biotrophic and pathogenic lifestyle of Synchytrium endobioticum.</title>
        <authorList>
            <person name="van de Vossenberg B.T.L.H."/>
            <person name="Warris S."/>
            <person name="Nguyen H.D.T."/>
            <person name="van Gent-Pelzer M.P.E."/>
            <person name="Joly D.L."/>
            <person name="van de Geest H.C."/>
            <person name="Bonants P.J.M."/>
            <person name="Smith D.S."/>
            <person name="Levesque C.A."/>
            <person name="van der Lee T.A.J."/>
        </authorList>
    </citation>
    <scope>NUCLEOTIDE SEQUENCE [LARGE SCALE GENOMIC DNA]</scope>
    <source>
        <strain evidence="3 4">MB42</strain>
    </source>
</reference>
<sequence>MASSRPRHIDLTKFPLKQVAPVSLDSSRPIRTTHAPPKSQALACELALHELFAKHPLPPSRDRIRGVFRVLDDLATTDALKIIRDEFKAAVYAPHLLTSADAAQDQVEAIPYFEAFKRADEIRTTDLGEAGSTISDLRTKLAYRERDMQNVYRKNVQLKQELLVKERENAALNARVDNLMAQLKETELRMTEEQDALQKTTNELANKVDTLQTALMQANVMIEKLSVLKSANMGDDSDDVQNQSNLSEFNLGPSALTEYDLRETLRIELQMSQVLDGQLDDFDAALAQYKKKAELLMNSAMGDAAESAIRETALRGELRDLNFAFADRMKKFLEEQDLLLKHMNGLKVTQLMYAKAKKDVHVERLADLALRKYATTIAVSTDHGRTYHVPDTLVFCTKCGAKTLLCPHRTLRKEVLELGNDVTHLRFNHPPLRIRTRLTASSNQAPEEQRRRWLNEILGQKKADKDDGNDSDAGSTDSESSKEDDEISPSIKRVWKDYYEVHHGEKPPRAREITVEKLTTLIEEIYAARWTAEEALESATSERERIGSISEYFYQFMTCRYMVPQVAMKAIYDVLHSLQTHEHAHPTITLFIRNLGGEDDVTWKYIEFVRRFVASRPTLDSYRYQQFLRIMYPARKQSTYDHMSLEMIAYSQNRLTVDSIEAYITKQILEDTEPNFAYGTLILNEFQEAVRQLLPRIPPGFIPLRFRLADGATSDQNVEDVPIPRLAKTMAYAYMYLASQQEWTAPDIGSIGVDFDDDDDMSVVKEDESVRQNLLANGNTPSARPNVIPNATSQRASALDDEGPQPVLHQKDAAGVTKLELPKFKFVPRS</sequence>
<name>A0A507D0H1_9FUNG</name>
<evidence type="ECO:0000313" key="3">
    <source>
        <dbReference type="EMBL" id="TPX44979.1"/>
    </source>
</evidence>
<evidence type="ECO:0000313" key="4">
    <source>
        <dbReference type="Proteomes" id="UP000317494"/>
    </source>
</evidence>
<keyword evidence="1" id="KW-0175">Coiled coil</keyword>
<keyword evidence="4" id="KW-1185">Reference proteome</keyword>
<accession>A0A507D0H1</accession>
<feature type="region of interest" description="Disordered" evidence="2">
    <location>
        <begin position="458"/>
        <end position="488"/>
    </location>
</feature>
<organism evidence="3 4">
    <name type="scientific">Synchytrium endobioticum</name>
    <dbReference type="NCBI Taxonomy" id="286115"/>
    <lineage>
        <taxon>Eukaryota</taxon>
        <taxon>Fungi</taxon>
        <taxon>Fungi incertae sedis</taxon>
        <taxon>Chytridiomycota</taxon>
        <taxon>Chytridiomycota incertae sedis</taxon>
        <taxon>Chytridiomycetes</taxon>
        <taxon>Synchytriales</taxon>
        <taxon>Synchytriaceae</taxon>
        <taxon>Synchytrium</taxon>
    </lineage>
</organism>
<feature type="compositionally biased region" description="Basic and acidic residues" evidence="2">
    <location>
        <begin position="458"/>
        <end position="468"/>
    </location>
</feature>
<dbReference type="EMBL" id="QEAN01000162">
    <property type="protein sequence ID" value="TPX44979.1"/>
    <property type="molecule type" value="Genomic_DNA"/>
</dbReference>
<comment type="caution">
    <text evidence="3">The sequence shown here is derived from an EMBL/GenBank/DDBJ whole genome shotgun (WGS) entry which is preliminary data.</text>
</comment>
<dbReference type="AlphaFoldDB" id="A0A507D0H1"/>
<evidence type="ECO:0000256" key="2">
    <source>
        <dbReference type="SAM" id="MobiDB-lite"/>
    </source>
</evidence>
<dbReference type="STRING" id="286115.A0A507D0H1"/>
<dbReference type="VEuPathDB" id="FungiDB:SeMB42_g04149"/>
<protein>
    <submittedName>
        <fullName evidence="3">Uncharacterized protein</fullName>
    </submittedName>
</protein>